<sequence>IKDTKHAEVRIGYDGRVHKHYRGSLAKERFENEVRVLKCFEARSCLFVLRLLEARPEELYIITTAWTPRFSPNQMRDFPVVDCSWWIESVGR</sequence>
<dbReference type="AlphaFoldDB" id="A0A382CPY2"/>
<accession>A0A382CPY2</accession>
<protein>
    <submittedName>
        <fullName evidence="1">Uncharacterized protein</fullName>
    </submittedName>
</protein>
<proteinExistence type="predicted"/>
<name>A0A382CPY2_9ZZZZ</name>
<dbReference type="EMBL" id="UINC01035239">
    <property type="protein sequence ID" value="SVB27337.1"/>
    <property type="molecule type" value="Genomic_DNA"/>
</dbReference>
<evidence type="ECO:0000313" key="1">
    <source>
        <dbReference type="EMBL" id="SVB27337.1"/>
    </source>
</evidence>
<feature type="non-terminal residue" evidence="1">
    <location>
        <position position="1"/>
    </location>
</feature>
<gene>
    <name evidence="1" type="ORF">METZ01_LOCUS180191</name>
</gene>
<reference evidence="1" key="1">
    <citation type="submission" date="2018-05" db="EMBL/GenBank/DDBJ databases">
        <authorList>
            <person name="Lanie J.A."/>
            <person name="Ng W.-L."/>
            <person name="Kazmierczak K.M."/>
            <person name="Andrzejewski T.M."/>
            <person name="Davidsen T.M."/>
            <person name="Wayne K.J."/>
            <person name="Tettelin H."/>
            <person name="Glass J.I."/>
            <person name="Rusch D."/>
            <person name="Podicherti R."/>
            <person name="Tsui H.-C.T."/>
            <person name="Winkler M.E."/>
        </authorList>
    </citation>
    <scope>NUCLEOTIDE SEQUENCE</scope>
</reference>
<organism evidence="1">
    <name type="scientific">marine metagenome</name>
    <dbReference type="NCBI Taxonomy" id="408172"/>
    <lineage>
        <taxon>unclassified sequences</taxon>
        <taxon>metagenomes</taxon>
        <taxon>ecological metagenomes</taxon>
    </lineage>
</organism>